<dbReference type="Proteomes" id="UP000277204">
    <property type="component" value="Unassembled WGS sequence"/>
</dbReference>
<reference evidence="1 2" key="1">
    <citation type="submission" date="2018-11" db="EMBL/GenBank/DDBJ databases">
        <authorList>
            <consortium name="Pathogen Informatics"/>
        </authorList>
    </citation>
    <scope>NUCLEOTIDE SEQUENCE [LARGE SCALE GENOMIC DNA]</scope>
    <source>
        <strain evidence="1 2">Zambia</strain>
    </source>
</reference>
<evidence type="ECO:0000313" key="2">
    <source>
        <dbReference type="Proteomes" id="UP000277204"/>
    </source>
</evidence>
<accession>A0A183MXE1</accession>
<dbReference type="AlphaFoldDB" id="A0A183MXE1"/>
<keyword evidence="2" id="KW-1185">Reference proteome</keyword>
<gene>
    <name evidence="1" type="ORF">SMRZ_LOCUS20716</name>
</gene>
<name>A0A183MXE1_9TREM</name>
<proteinExistence type="predicted"/>
<protein>
    <submittedName>
        <fullName evidence="1">Uncharacterized protein</fullName>
    </submittedName>
</protein>
<sequence>MNYEKNFNQDIDNNNNNNNLEFQQIHTNKKISQFKKYQKNFNNHCKLCLKHIRLPIWLSKLLLWIYTHLSSIFTYGLFLLAIYACIISIKPNIALPPQCRFISIIKRIDQLTNNSMNDNQYSGNKYEKALECRHGEALSILIFYGFGFMFGEIMELLHLPGLLAMISGARKCVLKRCRTLCMEDRTCSRGACNLVNTNYGSPKVNLSLTNPWISYKLKKIF</sequence>
<dbReference type="STRING" id="48269.A0A183MXE1"/>
<organism evidence="1 2">
    <name type="scientific">Schistosoma margrebowiei</name>
    <dbReference type="NCBI Taxonomy" id="48269"/>
    <lineage>
        <taxon>Eukaryota</taxon>
        <taxon>Metazoa</taxon>
        <taxon>Spiralia</taxon>
        <taxon>Lophotrochozoa</taxon>
        <taxon>Platyhelminthes</taxon>
        <taxon>Trematoda</taxon>
        <taxon>Digenea</taxon>
        <taxon>Strigeidida</taxon>
        <taxon>Schistosomatoidea</taxon>
        <taxon>Schistosomatidae</taxon>
        <taxon>Schistosoma</taxon>
    </lineage>
</organism>
<evidence type="ECO:0000313" key="1">
    <source>
        <dbReference type="EMBL" id="VDP36873.1"/>
    </source>
</evidence>
<dbReference type="EMBL" id="UZAI01018424">
    <property type="protein sequence ID" value="VDP36873.1"/>
    <property type="molecule type" value="Genomic_DNA"/>
</dbReference>